<reference evidence="1" key="1">
    <citation type="submission" date="2022-02" db="EMBL/GenBank/DDBJ databases">
        <title>Plant Genome Project.</title>
        <authorList>
            <person name="Zhang R.-G."/>
        </authorList>
    </citation>
    <scope>NUCLEOTIDE SEQUENCE</scope>
    <source>
        <strain evidence="1">AT1</strain>
    </source>
</reference>
<dbReference type="EMBL" id="CM046391">
    <property type="protein sequence ID" value="KAI8559192.1"/>
    <property type="molecule type" value="Genomic_DNA"/>
</dbReference>
<organism evidence="1 2">
    <name type="scientific">Rhododendron molle</name>
    <name type="common">Chinese azalea</name>
    <name type="synonym">Azalea mollis</name>
    <dbReference type="NCBI Taxonomy" id="49168"/>
    <lineage>
        <taxon>Eukaryota</taxon>
        <taxon>Viridiplantae</taxon>
        <taxon>Streptophyta</taxon>
        <taxon>Embryophyta</taxon>
        <taxon>Tracheophyta</taxon>
        <taxon>Spermatophyta</taxon>
        <taxon>Magnoliopsida</taxon>
        <taxon>eudicotyledons</taxon>
        <taxon>Gunneridae</taxon>
        <taxon>Pentapetalae</taxon>
        <taxon>asterids</taxon>
        <taxon>Ericales</taxon>
        <taxon>Ericaceae</taxon>
        <taxon>Ericoideae</taxon>
        <taxon>Rhodoreae</taxon>
        <taxon>Rhododendron</taxon>
    </lineage>
</organism>
<name>A0ACC0P0P3_RHOML</name>
<evidence type="ECO:0000313" key="1">
    <source>
        <dbReference type="EMBL" id="KAI8559192.1"/>
    </source>
</evidence>
<sequence length="56" mass="6650">MEEHFDLDDFEVEDFQTPNNDVEVFESPSSEMSFATIDEARRRSVNITSHEEKHQF</sequence>
<accession>A0ACC0P0P3</accession>
<evidence type="ECO:0000313" key="2">
    <source>
        <dbReference type="Proteomes" id="UP001062846"/>
    </source>
</evidence>
<comment type="caution">
    <text evidence="1">The sequence shown here is derived from an EMBL/GenBank/DDBJ whole genome shotgun (WGS) entry which is preliminary data.</text>
</comment>
<gene>
    <name evidence="1" type="ORF">RHMOL_Rhmol04G0153900</name>
</gene>
<keyword evidence="2" id="KW-1185">Reference proteome</keyword>
<dbReference type="Proteomes" id="UP001062846">
    <property type="component" value="Chromosome 4"/>
</dbReference>
<protein>
    <submittedName>
        <fullName evidence="1">Uncharacterized protein</fullName>
    </submittedName>
</protein>
<proteinExistence type="predicted"/>